<accession>A0A427XG32</accession>
<dbReference type="EMBL" id="RSCE01000014">
    <property type="protein sequence ID" value="RSH77871.1"/>
    <property type="molecule type" value="Genomic_DNA"/>
</dbReference>
<dbReference type="CDD" id="cd06133">
    <property type="entry name" value="ERI-1_3'hExo_like"/>
    <property type="match status" value="1"/>
</dbReference>
<feature type="compositionally biased region" description="Low complexity" evidence="4">
    <location>
        <begin position="396"/>
        <end position="407"/>
    </location>
</feature>
<keyword evidence="2" id="KW-0378">Hydrolase</keyword>
<sequence length="673" mass="73241">MTVHPAPINVSPSPFPALSTFSSKPSSSSRLALPSPRAFVHKLSTLKLTTLTSRLLKHFTRLKDEEEAARATALAAERNARPRPPRQPYISYLCFDVEGSCEAATNFDYPNEIIEFPVVLLQWVEDDEEDEQPAIPDSPTTSSAMTASSPSTLGSYYPRRTRRLTIIDTFHSYVKPTWRPRLSEFCVGLTGIQQSTVDAAPTFPEVIDELEEWLDSWGLRDGDRLKDAIWVTDGPWDLRDFQLHITPLSPPRYPTYLLGPYLNLKRAVSTVLSDSDSGSLRITTGKKRQYVKEVAGQSVYLNITGQLQALGLGTFSGRQHSGIDDATNMARILIEVANRNVLIEPNAHLPHRNNAKVWAWMGKPGEVLWDAPMVEREEDIPKMSPAAGQPAGTQNPASSDPTSEPASTPSPMPASPPKVVPTGFPAQMLPKYPTTSAKRAAARRRRKERENAASANASAPTTPEDPHDDDLTAAIQTLSFHDDAVAPELAATTSPPTPTASSMKPTPTVVSIPFDILVSEAAIKHPSILTVHAAHGGIPLPVDPEHFALCVKFAREIWADTSAPQNHQLATDLVSRLYNETKIQPKGIVPPSDLAAQVDRLSGDVYGLQRNVHKIERKAGPSSLEGQVEALSARLAVLEAAFAAGVGLGVGRRPPPRVDSDAESWVATESDTE</sequence>
<dbReference type="AlphaFoldDB" id="A0A427XG32"/>
<dbReference type="STRING" id="105984.A0A427XG32"/>
<evidence type="ECO:0000256" key="1">
    <source>
        <dbReference type="ARBA" id="ARBA00022722"/>
    </source>
</evidence>
<dbReference type="GO" id="GO:0003676">
    <property type="term" value="F:nucleic acid binding"/>
    <property type="evidence" value="ECO:0007669"/>
    <property type="project" value="InterPro"/>
</dbReference>
<evidence type="ECO:0000259" key="5">
    <source>
        <dbReference type="SMART" id="SM00479"/>
    </source>
</evidence>
<dbReference type="OrthoDB" id="448399at2759"/>
<dbReference type="PANTHER" id="PTHR23044">
    <property type="entry name" value="3'-5' EXONUCLEASE ERI1-RELATED"/>
    <property type="match status" value="1"/>
</dbReference>
<dbReference type="Pfam" id="PF00929">
    <property type="entry name" value="RNase_T"/>
    <property type="match status" value="1"/>
</dbReference>
<name>A0A427XG32_9TREE</name>
<dbReference type="Proteomes" id="UP000279236">
    <property type="component" value="Unassembled WGS sequence"/>
</dbReference>
<dbReference type="RefSeq" id="XP_028473018.1">
    <property type="nucleotide sequence ID" value="XM_028618651.1"/>
</dbReference>
<keyword evidence="7" id="KW-1185">Reference proteome</keyword>
<dbReference type="InterPro" id="IPR051274">
    <property type="entry name" value="3-5_Exoribonuclease"/>
</dbReference>
<reference evidence="6 7" key="1">
    <citation type="submission" date="2018-11" db="EMBL/GenBank/DDBJ databases">
        <title>Genome sequence of Apiotrichum porosum DSM 27194.</title>
        <authorList>
            <person name="Aliyu H."/>
            <person name="Gorte O."/>
            <person name="Ochsenreither K."/>
        </authorList>
    </citation>
    <scope>NUCLEOTIDE SEQUENCE [LARGE SCALE GENOMIC DNA]</scope>
    <source>
        <strain evidence="6 7">DSM 27194</strain>
    </source>
</reference>
<evidence type="ECO:0000256" key="2">
    <source>
        <dbReference type="ARBA" id="ARBA00022801"/>
    </source>
</evidence>
<feature type="domain" description="Exonuclease" evidence="5">
    <location>
        <begin position="91"/>
        <end position="342"/>
    </location>
</feature>
<dbReference type="GO" id="GO:0000175">
    <property type="term" value="F:3'-5'-RNA exonuclease activity"/>
    <property type="evidence" value="ECO:0007669"/>
    <property type="project" value="InterPro"/>
</dbReference>
<keyword evidence="1" id="KW-0540">Nuclease</keyword>
<gene>
    <name evidence="6" type="ORF">EHS24_002937</name>
</gene>
<dbReference type="PANTHER" id="PTHR23044:SF61">
    <property type="entry name" value="3'-5' EXORIBONUCLEASE 1-RELATED"/>
    <property type="match status" value="1"/>
</dbReference>
<dbReference type="InterPro" id="IPR047201">
    <property type="entry name" value="ERI-1_3'hExo-like"/>
</dbReference>
<feature type="region of interest" description="Disordered" evidence="4">
    <location>
        <begin position="129"/>
        <end position="153"/>
    </location>
</feature>
<comment type="caution">
    <text evidence="6">The sequence shown here is derived from an EMBL/GenBank/DDBJ whole genome shotgun (WGS) entry which is preliminary data.</text>
</comment>
<evidence type="ECO:0000313" key="7">
    <source>
        <dbReference type="Proteomes" id="UP000279236"/>
    </source>
</evidence>
<dbReference type="InterPro" id="IPR036397">
    <property type="entry name" value="RNaseH_sf"/>
</dbReference>
<dbReference type="SMART" id="SM00479">
    <property type="entry name" value="EXOIII"/>
    <property type="match status" value="1"/>
</dbReference>
<organism evidence="6 7">
    <name type="scientific">Apiotrichum porosum</name>
    <dbReference type="NCBI Taxonomy" id="105984"/>
    <lineage>
        <taxon>Eukaryota</taxon>
        <taxon>Fungi</taxon>
        <taxon>Dikarya</taxon>
        <taxon>Basidiomycota</taxon>
        <taxon>Agaricomycotina</taxon>
        <taxon>Tremellomycetes</taxon>
        <taxon>Trichosporonales</taxon>
        <taxon>Trichosporonaceae</taxon>
        <taxon>Apiotrichum</taxon>
    </lineage>
</organism>
<dbReference type="InterPro" id="IPR013520">
    <property type="entry name" value="Ribonucl_H"/>
</dbReference>
<feature type="compositionally biased region" description="Low complexity" evidence="4">
    <location>
        <begin position="138"/>
        <end position="152"/>
    </location>
</feature>
<keyword evidence="3" id="KW-0269">Exonuclease</keyword>
<evidence type="ECO:0000256" key="3">
    <source>
        <dbReference type="ARBA" id="ARBA00022839"/>
    </source>
</evidence>
<feature type="compositionally biased region" description="Pro residues" evidence="4">
    <location>
        <begin position="408"/>
        <end position="419"/>
    </location>
</feature>
<feature type="region of interest" description="Disordered" evidence="4">
    <location>
        <begin position="650"/>
        <end position="673"/>
    </location>
</feature>
<dbReference type="SUPFAM" id="SSF53098">
    <property type="entry name" value="Ribonuclease H-like"/>
    <property type="match status" value="1"/>
</dbReference>
<protein>
    <recommendedName>
        <fullName evidence="5">Exonuclease domain-containing protein</fullName>
    </recommendedName>
</protein>
<dbReference type="GeneID" id="39587480"/>
<evidence type="ECO:0000256" key="4">
    <source>
        <dbReference type="SAM" id="MobiDB-lite"/>
    </source>
</evidence>
<proteinExistence type="predicted"/>
<evidence type="ECO:0000313" key="6">
    <source>
        <dbReference type="EMBL" id="RSH77871.1"/>
    </source>
</evidence>
<dbReference type="Gene3D" id="3.30.420.10">
    <property type="entry name" value="Ribonuclease H-like superfamily/Ribonuclease H"/>
    <property type="match status" value="1"/>
</dbReference>
<feature type="region of interest" description="Disordered" evidence="4">
    <location>
        <begin position="383"/>
        <end position="469"/>
    </location>
</feature>
<dbReference type="InterPro" id="IPR012337">
    <property type="entry name" value="RNaseH-like_sf"/>
</dbReference>